<keyword evidence="4" id="KW-0964">Secreted</keyword>
<feature type="domain" description="Secretion system C-terminal sorting" evidence="14">
    <location>
        <begin position="834"/>
        <end position="903"/>
    </location>
</feature>
<dbReference type="GO" id="GO:0008270">
    <property type="term" value="F:zinc ion binding"/>
    <property type="evidence" value="ECO:0007669"/>
    <property type="project" value="InterPro"/>
</dbReference>
<evidence type="ECO:0000256" key="1">
    <source>
        <dbReference type="ARBA" id="ARBA00001947"/>
    </source>
</evidence>
<dbReference type="InterPro" id="IPR046450">
    <property type="entry name" value="PA_dom_sf"/>
</dbReference>
<dbReference type="SUPFAM" id="SSF55486">
    <property type="entry name" value="Metalloproteases ('zincins'), catalytic domain"/>
    <property type="match status" value="1"/>
</dbReference>
<dbReference type="CDD" id="cd04818">
    <property type="entry name" value="PA_subtilisin_1"/>
    <property type="match status" value="1"/>
</dbReference>
<organism evidence="15 16">
    <name type="scientific">Panacibacter ginsenosidivorans</name>
    <dbReference type="NCBI Taxonomy" id="1813871"/>
    <lineage>
        <taxon>Bacteria</taxon>
        <taxon>Pseudomonadati</taxon>
        <taxon>Bacteroidota</taxon>
        <taxon>Chitinophagia</taxon>
        <taxon>Chitinophagales</taxon>
        <taxon>Chitinophagaceae</taxon>
        <taxon>Panacibacter</taxon>
    </lineage>
</organism>
<dbReference type="SUPFAM" id="SSF52025">
    <property type="entry name" value="PA domain"/>
    <property type="match status" value="1"/>
</dbReference>
<dbReference type="PRINTS" id="PR00999">
    <property type="entry name" value="FUNGALYSIN"/>
</dbReference>
<proteinExistence type="inferred from homology"/>
<evidence type="ECO:0000259" key="12">
    <source>
        <dbReference type="Pfam" id="PF02225"/>
    </source>
</evidence>
<dbReference type="Gene3D" id="3.10.450.490">
    <property type="match status" value="1"/>
</dbReference>
<keyword evidence="10" id="KW-0482">Metalloprotease</keyword>
<keyword evidence="7" id="KW-0732">Signal</keyword>
<dbReference type="Pfam" id="PF02128">
    <property type="entry name" value="Peptidase_M36"/>
    <property type="match status" value="1"/>
</dbReference>
<dbReference type="Gene3D" id="1.10.390.10">
    <property type="entry name" value="Neutral Protease Domain 2"/>
    <property type="match status" value="1"/>
</dbReference>
<evidence type="ECO:0000256" key="11">
    <source>
        <dbReference type="ARBA" id="ARBA00023145"/>
    </source>
</evidence>
<keyword evidence="8" id="KW-0378">Hydrolase</keyword>
<evidence type="ECO:0000256" key="6">
    <source>
        <dbReference type="ARBA" id="ARBA00022723"/>
    </source>
</evidence>
<feature type="domain" description="PA" evidence="12">
    <location>
        <begin position="485"/>
        <end position="562"/>
    </location>
</feature>
<sequence>MKKTSTLLKGITGLLCALIIYAPSIGQQVDSRSASNLVKQNATAIGLSLTDLQNFRISSAYVDKTSGATMVYAQQTYKGIDVLNAIQTLAFRNGKLIAVSGNRISKMEEIVNTKDGKASYTSANAVKAAALHLKLAMPADLNPVKQINESKEIEYSKMGISSENVKSKLIWVLDENAGMMPGQKPKAYLSWQVALQPIGVADYWLVNVDALSGHVISKINLNIVCDWTNAKHPYEMNAALVKIADLDGNEASLVSSSKYGVVPFPAESPAHPGGTPALRQNPWLLAGAGNDATTLQWHDNGTTTFDSTRGNNVLAQEDRNGNNGFGKGAVSTTALPNLTITAKPNFAKPPTKAANQKFAITNLFYWNNIMHDISYQYGFNEVSGNFQASNLSRGGAGNDYVLADAQDGSGTNNANFSTPSDGSSPRMQMFIFDAVPSFTVNQPASFAGKKTATESGFSTNNKLAAKGPITNYIVLYNDDASGTTHGACTAAANAGALAGRIALIDRGTCDFVTKVKNAQTAGAIAAIVADNIAGEYPFVMGGTDNTITIPAIMVSFETGDSIKQFLAASTPVNVTMTGGVALDGDLDNGVISHEYTHGISNRLTGGPNNVSCLGNKEQMGEGWSDYMGLMVTTNWSAATVNDGPKARPIGTYVLGQANNGPGIRYYPYSTNFSVNPWTYDSMALSSRFSNSFLSYDPHVVGEVWCNMLWEMTWEITKQVGSINTNIYNAAGTGGNSIALQLVIQGMKLQPCSPGFVDGRNAILKADTILYGASHAAAIWRAFARRGLGYNASEVSSNNIKDGIADYSLPPSAPIVNAAVQTMLQTKDAKVSITPNPAKDRIALSINGNTKPLKVYIMDATGKQVVRTNMNGAYLQITLPKITPGVYYVNILGDGINHTQKLIVQ</sequence>
<evidence type="ECO:0000256" key="10">
    <source>
        <dbReference type="ARBA" id="ARBA00023049"/>
    </source>
</evidence>
<dbReference type="InterPro" id="IPR001842">
    <property type="entry name" value="Peptidase_M36"/>
</dbReference>
<dbReference type="Pfam" id="PF07504">
    <property type="entry name" value="FTP"/>
    <property type="match status" value="1"/>
</dbReference>
<dbReference type="PANTHER" id="PTHR33478:SF1">
    <property type="entry name" value="EXTRACELLULAR METALLOPROTEINASE MEP"/>
    <property type="match status" value="1"/>
</dbReference>
<keyword evidence="5" id="KW-0645">Protease</keyword>
<evidence type="ECO:0000313" key="15">
    <source>
        <dbReference type="EMBL" id="QEC69938.1"/>
    </source>
</evidence>
<dbReference type="InterPro" id="IPR027268">
    <property type="entry name" value="Peptidase_M4/M1_CTD_sf"/>
</dbReference>
<evidence type="ECO:0000256" key="7">
    <source>
        <dbReference type="ARBA" id="ARBA00022729"/>
    </source>
</evidence>
<dbReference type="EMBL" id="CP042435">
    <property type="protein sequence ID" value="QEC69938.1"/>
    <property type="molecule type" value="Genomic_DNA"/>
</dbReference>
<keyword evidence="6" id="KW-0479">Metal-binding</keyword>
<accession>A0A5B8VI21</accession>
<comment type="subcellular location">
    <subcellularLocation>
        <location evidence="2">Secreted</location>
    </subcellularLocation>
</comment>
<dbReference type="KEGG" id="pgin:FRZ67_22530"/>
<comment type="similarity">
    <text evidence="3">Belongs to the peptidase M36 family.</text>
</comment>
<dbReference type="RefSeq" id="WP_147192814.1">
    <property type="nucleotide sequence ID" value="NZ_CP042435.1"/>
</dbReference>
<protein>
    <submittedName>
        <fullName evidence="15">T9SS type A sorting domain-containing protein</fullName>
    </submittedName>
</protein>
<keyword evidence="11" id="KW-0865">Zymogen</keyword>
<evidence type="ECO:0000313" key="16">
    <source>
        <dbReference type="Proteomes" id="UP000321533"/>
    </source>
</evidence>
<dbReference type="InterPro" id="IPR050371">
    <property type="entry name" value="Fungal_virulence_M36"/>
</dbReference>
<dbReference type="GO" id="GO:0005615">
    <property type="term" value="C:extracellular space"/>
    <property type="evidence" value="ECO:0007669"/>
    <property type="project" value="InterPro"/>
</dbReference>
<dbReference type="CDD" id="cd09596">
    <property type="entry name" value="M36"/>
    <property type="match status" value="1"/>
</dbReference>
<gene>
    <name evidence="15" type="ORF">FRZ67_22530</name>
</gene>
<dbReference type="GO" id="GO:0004222">
    <property type="term" value="F:metalloendopeptidase activity"/>
    <property type="evidence" value="ECO:0007669"/>
    <property type="project" value="InterPro"/>
</dbReference>
<dbReference type="GO" id="GO:0006508">
    <property type="term" value="P:proteolysis"/>
    <property type="evidence" value="ECO:0007669"/>
    <property type="project" value="UniProtKB-KW"/>
</dbReference>
<evidence type="ECO:0000256" key="2">
    <source>
        <dbReference type="ARBA" id="ARBA00004613"/>
    </source>
</evidence>
<keyword evidence="9" id="KW-0862">Zinc</keyword>
<evidence type="ECO:0000256" key="9">
    <source>
        <dbReference type="ARBA" id="ARBA00022833"/>
    </source>
</evidence>
<evidence type="ECO:0000259" key="13">
    <source>
        <dbReference type="Pfam" id="PF07504"/>
    </source>
</evidence>
<evidence type="ECO:0000256" key="5">
    <source>
        <dbReference type="ARBA" id="ARBA00022670"/>
    </source>
</evidence>
<keyword evidence="16" id="KW-1185">Reference proteome</keyword>
<dbReference type="InterPro" id="IPR003137">
    <property type="entry name" value="PA_domain"/>
</dbReference>
<dbReference type="PANTHER" id="PTHR33478">
    <property type="entry name" value="EXTRACELLULAR METALLOPROTEINASE MEP"/>
    <property type="match status" value="1"/>
</dbReference>
<dbReference type="NCBIfam" id="TIGR04183">
    <property type="entry name" value="Por_Secre_tail"/>
    <property type="match status" value="1"/>
</dbReference>
<dbReference type="OrthoDB" id="5377264at2"/>
<comment type="cofactor">
    <cofactor evidence="1">
        <name>Zn(2+)</name>
        <dbReference type="ChEBI" id="CHEBI:29105"/>
    </cofactor>
</comment>
<name>A0A5B8VI21_9BACT</name>
<evidence type="ECO:0000256" key="3">
    <source>
        <dbReference type="ARBA" id="ARBA00006006"/>
    </source>
</evidence>
<dbReference type="Gene3D" id="3.10.170.10">
    <property type="match status" value="2"/>
</dbReference>
<evidence type="ECO:0000256" key="4">
    <source>
        <dbReference type="ARBA" id="ARBA00022525"/>
    </source>
</evidence>
<feature type="domain" description="FTP" evidence="13">
    <location>
        <begin position="54"/>
        <end position="102"/>
    </location>
</feature>
<dbReference type="Pfam" id="PF18962">
    <property type="entry name" value="Por_Secre_tail"/>
    <property type="match status" value="1"/>
</dbReference>
<dbReference type="InterPro" id="IPR011096">
    <property type="entry name" value="FTP_domain"/>
</dbReference>
<dbReference type="AlphaFoldDB" id="A0A5B8VI21"/>
<dbReference type="Pfam" id="PF02225">
    <property type="entry name" value="PA"/>
    <property type="match status" value="1"/>
</dbReference>
<dbReference type="Proteomes" id="UP000321533">
    <property type="component" value="Chromosome"/>
</dbReference>
<evidence type="ECO:0000256" key="8">
    <source>
        <dbReference type="ARBA" id="ARBA00022801"/>
    </source>
</evidence>
<evidence type="ECO:0000259" key="14">
    <source>
        <dbReference type="Pfam" id="PF18962"/>
    </source>
</evidence>
<dbReference type="InterPro" id="IPR026444">
    <property type="entry name" value="Secre_tail"/>
</dbReference>
<reference evidence="15 16" key="1">
    <citation type="journal article" date="2016" name="Int. J. Syst. Evol. Microbiol.">
        <title>Panacibacter ginsenosidivorans gen. nov., sp. nov., with ginsenoside converting activity isolated from soil of a ginseng field.</title>
        <authorList>
            <person name="Siddiqi M.Z."/>
            <person name="Muhammad Shafi S."/>
            <person name="Choi K.D."/>
            <person name="Im W.T."/>
        </authorList>
    </citation>
    <scope>NUCLEOTIDE SEQUENCE [LARGE SCALE GENOMIC DNA]</scope>
    <source>
        <strain evidence="15 16">Gsoil1550</strain>
    </source>
</reference>